<evidence type="ECO:0000259" key="4">
    <source>
        <dbReference type="Pfam" id="PF01494"/>
    </source>
</evidence>
<comment type="caution">
    <text evidence="5">The sequence shown here is derived from an EMBL/GenBank/DDBJ whole genome shotgun (WGS) entry which is preliminary data.</text>
</comment>
<dbReference type="Gene3D" id="3.50.50.60">
    <property type="entry name" value="FAD/NAD(P)-binding domain"/>
    <property type="match status" value="1"/>
</dbReference>
<dbReference type="Proteomes" id="UP000295680">
    <property type="component" value="Unassembled WGS sequence"/>
</dbReference>
<dbReference type="OrthoDB" id="4246007at2"/>
<dbReference type="Gene3D" id="3.40.30.120">
    <property type="match status" value="2"/>
</dbReference>
<evidence type="ECO:0000256" key="1">
    <source>
        <dbReference type="ARBA" id="ARBA00001974"/>
    </source>
</evidence>
<dbReference type="SUPFAM" id="SSF51905">
    <property type="entry name" value="FAD/NAD(P)-binding domain"/>
    <property type="match status" value="1"/>
</dbReference>
<proteinExistence type="predicted"/>
<dbReference type="InterPro" id="IPR036188">
    <property type="entry name" value="FAD/NAD-bd_sf"/>
</dbReference>
<dbReference type="PRINTS" id="PR00420">
    <property type="entry name" value="RNGMNOXGNASE"/>
</dbReference>
<protein>
    <submittedName>
        <fullName evidence="5">Putative polyketide hydroxylase</fullName>
    </submittedName>
</protein>
<keyword evidence="3" id="KW-0274">FAD</keyword>
<dbReference type="PANTHER" id="PTHR43004:SF19">
    <property type="entry name" value="BINDING MONOOXYGENASE, PUTATIVE (JCVI)-RELATED"/>
    <property type="match status" value="1"/>
</dbReference>
<dbReference type="GO" id="GO:0071949">
    <property type="term" value="F:FAD binding"/>
    <property type="evidence" value="ECO:0007669"/>
    <property type="project" value="InterPro"/>
</dbReference>
<reference evidence="5 6" key="1">
    <citation type="submission" date="2019-03" db="EMBL/GenBank/DDBJ databases">
        <title>Genomic Encyclopedia of Type Strains, Phase IV (KMG-IV): sequencing the most valuable type-strain genomes for metagenomic binning, comparative biology and taxonomic classification.</title>
        <authorList>
            <person name="Goeker M."/>
        </authorList>
    </citation>
    <scope>NUCLEOTIDE SEQUENCE [LARGE SCALE GENOMIC DNA]</scope>
    <source>
        <strain evidence="5 6">DSM 45934</strain>
    </source>
</reference>
<name>A0A4R2K7I0_9PSEU</name>
<feature type="domain" description="FAD-binding" evidence="4">
    <location>
        <begin position="2"/>
        <end position="342"/>
    </location>
</feature>
<dbReference type="Gene3D" id="3.30.9.10">
    <property type="entry name" value="D-Amino Acid Oxidase, subunit A, domain 2"/>
    <property type="match status" value="1"/>
</dbReference>
<sequence>MNVLVAGGGLVGLSTAVFLGQHGVRTTVVERHATTSIHPKARGFTPRTMELFRGAGFADEVREAGAALKDNHDLVVYETLDKPPLRRIMETTDNEPILRVSPDSHCACPQDALEPILLAAARELGADIRFGTEFQSFTQDHDGVTAIVDGATIRADYLVACDGSRSSIRERLGIDMVGDAPTMSSVGISFEAELDLDHFILAWTTHPDGAGILLPIDNRRRWVFHVELTGSRTPADFTDEYCTRLIRVATGQPDLDVKLVSVAPWETTSAVAAKYRAGRVFLAGDAAHLIPPAGAFGANTGIQDAHNLAWKLAYVLNGMAGPALLDTYEAERRPVAEMTTDQAMRRWQTWMNHNPMPFAEDLAVMYGTQYVSSAVDHPGPARPLELNLDGTPGTRVPHAWLPDGRSTLDLVGPDFALLHDGTWPAGPVRSHQVDLGPGAMLVRPDGYVAWRSTEPTDVDPIMAKLLTR</sequence>
<dbReference type="PANTHER" id="PTHR43004">
    <property type="entry name" value="TRK SYSTEM POTASSIUM UPTAKE PROTEIN"/>
    <property type="match status" value="1"/>
</dbReference>
<comment type="cofactor">
    <cofactor evidence="1">
        <name>FAD</name>
        <dbReference type="ChEBI" id="CHEBI:57692"/>
    </cofactor>
</comment>
<evidence type="ECO:0000313" key="5">
    <source>
        <dbReference type="EMBL" id="TCO65909.1"/>
    </source>
</evidence>
<evidence type="ECO:0000313" key="6">
    <source>
        <dbReference type="Proteomes" id="UP000295680"/>
    </source>
</evidence>
<dbReference type="InterPro" id="IPR002938">
    <property type="entry name" value="FAD-bd"/>
</dbReference>
<dbReference type="AlphaFoldDB" id="A0A4R2K7I0"/>
<dbReference type="Pfam" id="PF01494">
    <property type="entry name" value="FAD_binding_3"/>
    <property type="match status" value="1"/>
</dbReference>
<keyword evidence="2" id="KW-0285">Flavoprotein</keyword>
<organism evidence="5 6">
    <name type="scientific">Actinocrispum wychmicini</name>
    <dbReference type="NCBI Taxonomy" id="1213861"/>
    <lineage>
        <taxon>Bacteria</taxon>
        <taxon>Bacillati</taxon>
        <taxon>Actinomycetota</taxon>
        <taxon>Actinomycetes</taxon>
        <taxon>Pseudonocardiales</taxon>
        <taxon>Pseudonocardiaceae</taxon>
        <taxon>Actinocrispum</taxon>
    </lineage>
</organism>
<evidence type="ECO:0000256" key="3">
    <source>
        <dbReference type="ARBA" id="ARBA00022827"/>
    </source>
</evidence>
<accession>A0A4R2K7I0</accession>
<dbReference type="RefSeq" id="WP_132112645.1">
    <property type="nucleotide sequence ID" value="NZ_SLWS01000001.1"/>
</dbReference>
<dbReference type="InterPro" id="IPR050641">
    <property type="entry name" value="RIFMO-like"/>
</dbReference>
<dbReference type="Pfam" id="PF21274">
    <property type="entry name" value="Rng_hyd_C"/>
    <property type="match status" value="1"/>
</dbReference>
<evidence type="ECO:0000256" key="2">
    <source>
        <dbReference type="ARBA" id="ARBA00022630"/>
    </source>
</evidence>
<dbReference type="EMBL" id="SLWS01000001">
    <property type="protein sequence ID" value="TCO65909.1"/>
    <property type="molecule type" value="Genomic_DNA"/>
</dbReference>
<dbReference type="GO" id="GO:0016709">
    <property type="term" value="F:oxidoreductase activity, acting on paired donors, with incorporation or reduction of molecular oxygen, NAD(P)H as one donor, and incorporation of one atom of oxygen"/>
    <property type="evidence" value="ECO:0007669"/>
    <property type="project" value="UniProtKB-ARBA"/>
</dbReference>
<gene>
    <name evidence="5" type="ORF">EV192_1011701</name>
</gene>
<keyword evidence="6" id="KW-1185">Reference proteome</keyword>